<dbReference type="AlphaFoldDB" id="A0A2G8SBH8"/>
<feature type="compositionally biased region" description="Basic and acidic residues" evidence="1">
    <location>
        <begin position="1"/>
        <end position="11"/>
    </location>
</feature>
<dbReference type="EMBL" id="AYKW01000012">
    <property type="protein sequence ID" value="PIL31125.1"/>
    <property type="molecule type" value="Genomic_DNA"/>
</dbReference>
<evidence type="ECO:0000313" key="2">
    <source>
        <dbReference type="EMBL" id="PIL31125.1"/>
    </source>
</evidence>
<reference evidence="2 3" key="1">
    <citation type="journal article" date="2015" name="Sci. Rep.">
        <title>Chromosome-level genome map provides insights into diverse defense mechanisms in the medicinal fungus Ganoderma sinense.</title>
        <authorList>
            <person name="Zhu Y."/>
            <person name="Xu J."/>
            <person name="Sun C."/>
            <person name="Zhou S."/>
            <person name="Xu H."/>
            <person name="Nelson D.R."/>
            <person name="Qian J."/>
            <person name="Song J."/>
            <person name="Luo H."/>
            <person name="Xiang L."/>
            <person name="Li Y."/>
            <person name="Xu Z."/>
            <person name="Ji A."/>
            <person name="Wang L."/>
            <person name="Lu S."/>
            <person name="Hayward A."/>
            <person name="Sun W."/>
            <person name="Li X."/>
            <person name="Schwartz D.C."/>
            <person name="Wang Y."/>
            <person name="Chen S."/>
        </authorList>
    </citation>
    <scope>NUCLEOTIDE SEQUENCE [LARGE SCALE GENOMIC DNA]</scope>
    <source>
        <strain evidence="2 3">ZZ0214-1</strain>
    </source>
</reference>
<sequence length="343" mass="37518">MSSSSRTRDGATDAEPATKPTTCSGTDLRLIESIKPLRLTHLCIVFHSAVDQYARRPPQDEDLMKTACGVDLRPAATSYTNVVPQCSNRGPLFLQRTFDGWLSSKAWRVVHGVDSELRSLGLDAGLGSCVELSRGAAERIIDEEELELSLHDEWRVPKLSCPAGTGANQRVLEKVLQNTDGARPSYVCRYEDARRWGEMDLRPAATQLAGAIPTLQYIFLTTGSCGCTHRLVPHDPWGLSTERQTPDKWFSSKEWQVVHCHAHDSGDRPSNVRAGAACQCTVTELSGSAAAKIVNEEELELSPGEVVGGDPVPVPPDRLCIPKLTSTRTTPQNELQKFGTSRS</sequence>
<feature type="compositionally biased region" description="Polar residues" evidence="1">
    <location>
        <begin position="324"/>
        <end position="343"/>
    </location>
</feature>
<evidence type="ECO:0000256" key="1">
    <source>
        <dbReference type="SAM" id="MobiDB-lite"/>
    </source>
</evidence>
<feature type="region of interest" description="Disordered" evidence="1">
    <location>
        <begin position="1"/>
        <end position="22"/>
    </location>
</feature>
<keyword evidence="3" id="KW-1185">Reference proteome</keyword>
<organism evidence="2 3">
    <name type="scientific">Ganoderma sinense ZZ0214-1</name>
    <dbReference type="NCBI Taxonomy" id="1077348"/>
    <lineage>
        <taxon>Eukaryota</taxon>
        <taxon>Fungi</taxon>
        <taxon>Dikarya</taxon>
        <taxon>Basidiomycota</taxon>
        <taxon>Agaricomycotina</taxon>
        <taxon>Agaricomycetes</taxon>
        <taxon>Polyporales</taxon>
        <taxon>Polyporaceae</taxon>
        <taxon>Ganoderma</taxon>
    </lineage>
</organism>
<name>A0A2G8SBH8_9APHY</name>
<feature type="region of interest" description="Disordered" evidence="1">
    <location>
        <begin position="322"/>
        <end position="343"/>
    </location>
</feature>
<protein>
    <submittedName>
        <fullName evidence="2">Uncharacterized protein</fullName>
    </submittedName>
</protein>
<evidence type="ECO:0000313" key="3">
    <source>
        <dbReference type="Proteomes" id="UP000230002"/>
    </source>
</evidence>
<accession>A0A2G8SBH8</accession>
<comment type="caution">
    <text evidence="2">The sequence shown here is derived from an EMBL/GenBank/DDBJ whole genome shotgun (WGS) entry which is preliminary data.</text>
</comment>
<proteinExistence type="predicted"/>
<gene>
    <name evidence="2" type="ORF">GSI_05821</name>
</gene>
<dbReference type="Proteomes" id="UP000230002">
    <property type="component" value="Unassembled WGS sequence"/>
</dbReference>